<reference evidence="4" key="1">
    <citation type="journal article" date="2007" name="Nature">
        <title>Genome of the marsupial Monodelphis domestica reveals innovation in non-coding sequences.</title>
        <authorList>
            <person name="Mikkelsen T.S."/>
            <person name="Wakefield M.J."/>
            <person name="Aken B."/>
            <person name="Amemiya C.T."/>
            <person name="Chang J.L."/>
            <person name="Duke S."/>
            <person name="Garber M."/>
            <person name="Gentles A.J."/>
            <person name="Goodstadt L."/>
            <person name="Heger A."/>
            <person name="Jurka J."/>
            <person name="Kamal M."/>
            <person name="Mauceli E."/>
            <person name="Searle S.M."/>
            <person name="Sharpe T."/>
            <person name="Baker M.L."/>
            <person name="Batzer M.A."/>
            <person name="Benos P.V."/>
            <person name="Belov K."/>
            <person name="Clamp M."/>
            <person name="Cook A."/>
            <person name="Cuff J."/>
            <person name="Das R."/>
            <person name="Davidow L."/>
            <person name="Deakin J.E."/>
            <person name="Fazzari M.J."/>
            <person name="Glass J.L."/>
            <person name="Grabherr M."/>
            <person name="Greally J.M."/>
            <person name="Gu W."/>
            <person name="Hore T.A."/>
            <person name="Huttley G.A."/>
            <person name="Kleber M."/>
            <person name="Jirtle R.L."/>
            <person name="Koina E."/>
            <person name="Lee J.T."/>
            <person name="Mahony S."/>
            <person name="Marra M.A."/>
            <person name="Miller R.D."/>
            <person name="Nicholls R.D."/>
            <person name="Oda M."/>
            <person name="Papenfuss A.T."/>
            <person name="Parra Z.E."/>
            <person name="Pollock D.D."/>
            <person name="Ray D.A."/>
            <person name="Schein J.E."/>
            <person name="Speed T.P."/>
            <person name="Thompson K."/>
            <person name="VandeBerg J.L."/>
            <person name="Wade C.M."/>
            <person name="Walker J.A."/>
            <person name="Waters P.D."/>
            <person name="Webber C."/>
            <person name="Weidman J.R."/>
            <person name="Xie X."/>
            <person name="Zody M.C."/>
            <person name="Baldwin J."/>
            <person name="Abdouelleil A."/>
            <person name="Abdulkadir J."/>
            <person name="Abebe A."/>
            <person name="Abera B."/>
            <person name="Abreu J."/>
            <person name="Acer S.C."/>
            <person name="Aftuck L."/>
            <person name="Alexander A."/>
            <person name="An P."/>
            <person name="Anderson E."/>
            <person name="Anderson S."/>
            <person name="Arachi H."/>
            <person name="Azer M."/>
            <person name="Bachantsang P."/>
            <person name="Barry A."/>
            <person name="Bayul T."/>
            <person name="Berlin A."/>
            <person name="Bessette D."/>
            <person name="Bloom T."/>
            <person name="Bloom T."/>
            <person name="Boguslavskiy L."/>
            <person name="Bonnet C."/>
            <person name="Boukhgalter B."/>
            <person name="Bourzgui I."/>
            <person name="Brown A."/>
            <person name="Cahill P."/>
            <person name="Channer S."/>
            <person name="Cheshatsang Y."/>
            <person name="Chuda L."/>
            <person name="Citroen M."/>
            <person name="Collymore A."/>
            <person name="Cooke P."/>
            <person name="Costello M."/>
            <person name="D'Aco K."/>
            <person name="Daza R."/>
            <person name="De Haan G."/>
            <person name="DeGray S."/>
            <person name="DeMaso C."/>
            <person name="Dhargay N."/>
            <person name="Dooley K."/>
            <person name="Dooley E."/>
            <person name="Doricent M."/>
            <person name="Dorje P."/>
            <person name="Dorjee K."/>
            <person name="Dupes A."/>
            <person name="Elong R."/>
            <person name="Falk J."/>
            <person name="Farina A."/>
            <person name="Faro S."/>
            <person name="Ferguson D."/>
            <person name="Fisher S."/>
            <person name="Foley C.D."/>
            <person name="Franke A."/>
            <person name="Friedrich D."/>
            <person name="Gadbois L."/>
            <person name="Gearin G."/>
            <person name="Gearin C.R."/>
            <person name="Giannoukos G."/>
            <person name="Goode T."/>
            <person name="Graham J."/>
            <person name="Grandbois E."/>
            <person name="Grewal S."/>
            <person name="Gyaltsen K."/>
            <person name="Hafez N."/>
            <person name="Hagos B."/>
            <person name="Hall J."/>
            <person name="Henson C."/>
            <person name="Hollinger A."/>
            <person name="Honan T."/>
            <person name="Huard M.D."/>
            <person name="Hughes L."/>
            <person name="Hurhula B."/>
            <person name="Husby M.E."/>
            <person name="Kamat A."/>
            <person name="Kanga B."/>
            <person name="Kashin S."/>
            <person name="Khazanovich D."/>
            <person name="Kisner P."/>
            <person name="Lance K."/>
            <person name="Lara M."/>
            <person name="Lee W."/>
            <person name="Lennon N."/>
            <person name="Letendre F."/>
            <person name="LeVine R."/>
            <person name="Lipovsky A."/>
            <person name="Liu X."/>
            <person name="Liu J."/>
            <person name="Liu S."/>
            <person name="Lokyitsang T."/>
            <person name="Lokyitsang Y."/>
            <person name="Lubonja R."/>
            <person name="Lui A."/>
            <person name="MacDonald P."/>
            <person name="Magnisalis V."/>
            <person name="Maru K."/>
            <person name="Matthews C."/>
            <person name="McCusker W."/>
            <person name="McDonough S."/>
            <person name="Mehta T."/>
            <person name="Meldrim J."/>
            <person name="Meneus L."/>
            <person name="Mihai O."/>
            <person name="Mihalev A."/>
            <person name="Mihova T."/>
            <person name="Mittelman R."/>
            <person name="Mlenga V."/>
            <person name="Montmayeur A."/>
            <person name="Mulrain L."/>
            <person name="Navidi A."/>
            <person name="Naylor J."/>
            <person name="Negash T."/>
            <person name="Nguyen T."/>
            <person name="Nguyen N."/>
            <person name="Nicol R."/>
            <person name="Norbu C."/>
            <person name="Norbu N."/>
            <person name="Novod N."/>
            <person name="O'Neill B."/>
            <person name="Osman S."/>
            <person name="Markiewicz E."/>
            <person name="Oyono O.L."/>
            <person name="Patti C."/>
            <person name="Phunkhang P."/>
            <person name="Pierre F."/>
            <person name="Priest M."/>
            <person name="Raghuraman S."/>
            <person name="Rege F."/>
            <person name="Reyes R."/>
            <person name="Rise C."/>
            <person name="Rogov P."/>
            <person name="Ross K."/>
            <person name="Ryan E."/>
            <person name="Settipalli S."/>
            <person name="Shea T."/>
            <person name="Sherpa N."/>
            <person name="Shi L."/>
            <person name="Shih D."/>
            <person name="Sparrow T."/>
            <person name="Spaulding J."/>
            <person name="Stalker J."/>
            <person name="Stange-Thomann N."/>
            <person name="Stavropoulos S."/>
            <person name="Stone C."/>
            <person name="Strader C."/>
            <person name="Tesfaye S."/>
            <person name="Thomson T."/>
            <person name="Thoulutsang Y."/>
            <person name="Thoulutsang D."/>
            <person name="Topham K."/>
            <person name="Topping I."/>
            <person name="Tsamla T."/>
            <person name="Vassiliev H."/>
            <person name="Vo A."/>
            <person name="Wangchuk T."/>
            <person name="Wangdi T."/>
            <person name="Weiand M."/>
            <person name="Wilkinson J."/>
            <person name="Wilson A."/>
            <person name="Yadav S."/>
            <person name="Young G."/>
            <person name="Yu Q."/>
            <person name="Zembek L."/>
            <person name="Zhong D."/>
            <person name="Zimmer A."/>
            <person name="Zwirko Z."/>
            <person name="Jaffe D.B."/>
            <person name="Alvarez P."/>
            <person name="Brockman W."/>
            <person name="Butler J."/>
            <person name="Chin C."/>
            <person name="Gnerre S."/>
            <person name="MacCallum I."/>
            <person name="Graves J.A."/>
            <person name="Ponting C.P."/>
            <person name="Breen M."/>
            <person name="Samollow P.B."/>
            <person name="Lander E.S."/>
            <person name="Lindblad-Toh K."/>
        </authorList>
    </citation>
    <scope>NUCLEOTIDE SEQUENCE [LARGE SCALE GENOMIC DNA]</scope>
</reference>
<dbReference type="GeneTree" id="ENSGT00390000001802"/>
<evidence type="ECO:0000313" key="4">
    <source>
        <dbReference type="Ensembl" id="ENSMODP00000054740.1"/>
    </source>
</evidence>
<reference evidence="4" key="2">
    <citation type="submission" date="2025-08" db="UniProtKB">
        <authorList>
            <consortium name="Ensembl"/>
        </authorList>
    </citation>
    <scope>IDENTIFICATION</scope>
</reference>
<name>A0A5F8H480_MONDO</name>
<dbReference type="Pfam" id="PF22037">
    <property type="entry name" value="PSD13_N"/>
    <property type="match status" value="1"/>
</dbReference>
<dbReference type="PANTHER" id="PTHR10539:SF0">
    <property type="entry name" value="26S PROTEASOME NON-ATPASE REGULATORY SUBUNIT 13"/>
    <property type="match status" value="1"/>
</dbReference>
<organism evidence="4 5">
    <name type="scientific">Monodelphis domestica</name>
    <name type="common">Gray short-tailed opossum</name>
    <dbReference type="NCBI Taxonomy" id="13616"/>
    <lineage>
        <taxon>Eukaryota</taxon>
        <taxon>Metazoa</taxon>
        <taxon>Chordata</taxon>
        <taxon>Craniata</taxon>
        <taxon>Vertebrata</taxon>
        <taxon>Euteleostomi</taxon>
        <taxon>Mammalia</taxon>
        <taxon>Metatheria</taxon>
        <taxon>Didelphimorphia</taxon>
        <taxon>Didelphidae</taxon>
        <taxon>Monodelphis</taxon>
    </lineage>
</organism>
<feature type="region of interest" description="Disordered" evidence="2">
    <location>
        <begin position="124"/>
        <end position="203"/>
    </location>
</feature>
<dbReference type="AlphaFoldDB" id="A0A5F8H480"/>
<dbReference type="InterPro" id="IPR035298">
    <property type="entry name" value="PSMD13"/>
</dbReference>
<keyword evidence="5" id="KW-1185">Reference proteome</keyword>
<evidence type="ECO:0000313" key="5">
    <source>
        <dbReference type="Proteomes" id="UP000002280"/>
    </source>
</evidence>
<keyword evidence="1" id="KW-0647">Proteasome</keyword>
<dbReference type="InterPro" id="IPR054179">
    <property type="entry name" value="PSD13_N"/>
</dbReference>
<dbReference type="InParanoid" id="A0A5F8H480"/>
<feature type="domain" description="PSD13 N-terminal" evidence="3">
    <location>
        <begin position="52"/>
        <end position="124"/>
    </location>
</feature>
<feature type="region of interest" description="Disordered" evidence="2">
    <location>
        <begin position="1"/>
        <end position="46"/>
    </location>
</feature>
<dbReference type="STRING" id="13616.ENSMODP00000054740"/>
<accession>A0A5F8H480</accession>
<proteinExistence type="predicted"/>
<dbReference type="Bgee" id="ENSMODG00000036528">
    <property type="expression patterns" value="Expressed in blood and 17 other cell types or tissues"/>
</dbReference>
<protein>
    <recommendedName>
        <fullName evidence="3">PSD13 N-terminal domain-containing protein</fullName>
    </recommendedName>
</protein>
<dbReference type="PANTHER" id="PTHR10539">
    <property type="entry name" value="26S PROTEASOME NON-ATPASE REGULATORY SUBUNIT 13"/>
    <property type="match status" value="1"/>
</dbReference>
<dbReference type="Proteomes" id="UP000002280">
    <property type="component" value="Unplaced"/>
</dbReference>
<reference evidence="4" key="3">
    <citation type="submission" date="2025-09" db="UniProtKB">
        <authorList>
            <consortium name="Ensembl"/>
        </authorList>
    </citation>
    <scope>IDENTIFICATION</scope>
</reference>
<evidence type="ECO:0000256" key="1">
    <source>
        <dbReference type="ARBA" id="ARBA00022942"/>
    </source>
</evidence>
<evidence type="ECO:0000259" key="3">
    <source>
        <dbReference type="Pfam" id="PF22037"/>
    </source>
</evidence>
<dbReference type="Ensembl" id="ENSMODT00000077210.1">
    <property type="protein sequence ID" value="ENSMODP00000054740.1"/>
    <property type="gene ID" value="ENSMODG00000036528.1"/>
</dbReference>
<dbReference type="GO" id="GO:0000502">
    <property type="term" value="C:proteasome complex"/>
    <property type="evidence" value="ECO:0007669"/>
    <property type="project" value="UniProtKB-KW"/>
</dbReference>
<evidence type="ECO:0000256" key="2">
    <source>
        <dbReference type="SAM" id="MobiDB-lite"/>
    </source>
</evidence>
<sequence>SAEPERRARPGRRVAPPRGALHQKVWGGRGEERERGPAAPGGAGAELPRVPRLWHQLTLQILDFVQDPCFAQGDGLIRLYENFISEFEHRVNPLSLVEIILHVVRQMTDPNVALTFLEKTREKASLSSSVRGAPPCPRDSPLSEGRPLVRGTPPCPRGAPLSEGLPLVRGTPPCPRGAPLSEGLPLVRGAPPCPRGAPGHLLV</sequence>